<sequence length="446" mass="50022">MLHSEDSQPFPVEDEVTEYKESFNEKCKKEIAAFLNGNNTAYIYLGVADKSRRVTHTYTEMELHNIEEQLGRWLSSSIYYPSPVGLVQIYYNHGLLCLEIRPGKFKPYFLDDKAYVRNGSESIKASPERVTKMIASQSLGTFDVSESPIQNVSFDSVRLRFKKQNLLFKPKSLGFYDSRAKFTNAALLMSDQNPFLVKIAVFDGLTVEQFKNRRQLSGSLLSQIDDALTFIDLNNPLAAQITGSPQRTEQRSYPNVAVREAVVNAIVHRSYFSQSPVQIEVFDDRLTILSPGPLPGGMQLEAVLDGQTLPRNPQIVKTLNKLKYVEDYGTGIRRILSSYASTGRKPIFVAKEDYVKVTLPNLNYQESLSGPEDINGLETAGVAIFFESREKIVAYLKSHVSITRSTTEVLLNISGTQANRYLKRLVAENVLEKIGAGPATKYVLGS</sequence>
<gene>
    <name evidence="2" type="ORF">ACFP1L_00645</name>
</gene>
<protein>
    <submittedName>
        <fullName evidence="2">ATP-binding protein</fullName>
    </submittedName>
</protein>
<dbReference type="Gene3D" id="3.30.565.60">
    <property type="match status" value="1"/>
</dbReference>
<dbReference type="GO" id="GO:0005524">
    <property type="term" value="F:ATP binding"/>
    <property type="evidence" value="ECO:0007669"/>
    <property type="project" value="UniProtKB-KW"/>
</dbReference>
<dbReference type="InterPro" id="IPR007421">
    <property type="entry name" value="Schlafen_AlbA_2_dom"/>
</dbReference>
<keyword evidence="3" id="KW-1185">Reference proteome</keyword>
<keyword evidence="2" id="KW-0067">ATP-binding</keyword>
<dbReference type="Pfam" id="PF04326">
    <property type="entry name" value="SLFN_AlbA_2"/>
    <property type="match status" value="1"/>
</dbReference>
<dbReference type="PANTHER" id="PTHR30595">
    <property type="entry name" value="GLPR-RELATED TRANSCRIPTIONAL REPRESSOR"/>
    <property type="match status" value="1"/>
</dbReference>
<evidence type="ECO:0000313" key="2">
    <source>
        <dbReference type="EMBL" id="MFC6200399.1"/>
    </source>
</evidence>
<dbReference type="InterPro" id="IPR036388">
    <property type="entry name" value="WH-like_DNA-bd_sf"/>
</dbReference>
<name>A0ABW1SFT3_9LACO</name>
<keyword evidence="2" id="KW-0547">Nucleotide-binding</keyword>
<dbReference type="Proteomes" id="UP001596171">
    <property type="component" value="Unassembled WGS sequence"/>
</dbReference>
<dbReference type="EMBL" id="JBHSSE010000002">
    <property type="protein sequence ID" value="MFC6200399.1"/>
    <property type="molecule type" value="Genomic_DNA"/>
</dbReference>
<dbReference type="RefSeq" id="WP_137616173.1">
    <property type="nucleotide sequence ID" value="NZ_BJDI01000007.1"/>
</dbReference>
<comment type="caution">
    <text evidence="2">The sequence shown here is derived from an EMBL/GenBank/DDBJ whole genome shotgun (WGS) entry which is preliminary data.</text>
</comment>
<dbReference type="InterPro" id="IPR038475">
    <property type="entry name" value="RecG_C_sf"/>
</dbReference>
<dbReference type="InterPro" id="IPR038461">
    <property type="entry name" value="Schlafen_AlbA_2_dom_sf"/>
</dbReference>
<dbReference type="Pfam" id="PF13749">
    <property type="entry name" value="HATPase_c_4"/>
    <property type="match status" value="1"/>
</dbReference>
<organism evidence="2 3">
    <name type="scientific">Lactiplantibacillus nangangensis</name>
    <dbReference type="NCBI Taxonomy" id="2559917"/>
    <lineage>
        <taxon>Bacteria</taxon>
        <taxon>Bacillati</taxon>
        <taxon>Bacillota</taxon>
        <taxon>Bacilli</taxon>
        <taxon>Lactobacillales</taxon>
        <taxon>Lactobacillaceae</taxon>
        <taxon>Lactiplantibacillus</taxon>
    </lineage>
</organism>
<dbReference type="Gene3D" id="3.30.950.30">
    <property type="entry name" value="Schlafen, AAA domain"/>
    <property type="match status" value="1"/>
</dbReference>
<accession>A0ABW1SFT3</accession>
<evidence type="ECO:0000313" key="3">
    <source>
        <dbReference type="Proteomes" id="UP001596171"/>
    </source>
</evidence>
<proteinExistence type="predicted"/>
<dbReference type="PANTHER" id="PTHR30595:SF6">
    <property type="entry name" value="SCHLAFEN ALBA-2 DOMAIN-CONTAINING PROTEIN"/>
    <property type="match status" value="1"/>
</dbReference>
<feature type="domain" description="Schlafen AlbA-2" evidence="1">
    <location>
        <begin position="13"/>
        <end position="125"/>
    </location>
</feature>
<reference evidence="3" key="1">
    <citation type="journal article" date="2019" name="Int. J. Syst. Evol. Microbiol.">
        <title>The Global Catalogue of Microorganisms (GCM) 10K type strain sequencing project: providing services to taxonomists for standard genome sequencing and annotation.</title>
        <authorList>
            <consortium name="The Broad Institute Genomics Platform"/>
            <consortium name="The Broad Institute Genome Sequencing Center for Infectious Disease"/>
            <person name="Wu L."/>
            <person name="Ma J."/>
        </authorList>
    </citation>
    <scope>NUCLEOTIDE SEQUENCE [LARGE SCALE GENOMIC DNA]</scope>
    <source>
        <strain evidence="3">CCM 8930</strain>
    </source>
</reference>
<dbReference type="Gene3D" id="1.10.10.10">
    <property type="entry name" value="Winged helix-like DNA-binding domain superfamily/Winged helix DNA-binding domain"/>
    <property type="match status" value="1"/>
</dbReference>
<evidence type="ECO:0000259" key="1">
    <source>
        <dbReference type="Pfam" id="PF04326"/>
    </source>
</evidence>